<keyword evidence="10" id="KW-0997">Cell inner membrane</keyword>
<dbReference type="Gene3D" id="3.10.520.10">
    <property type="entry name" value="ApbE-like domains"/>
    <property type="match status" value="1"/>
</dbReference>
<comment type="catalytic activity">
    <reaction evidence="8 10">
        <text>L-threonyl-[protein] + FAD = FMN-L-threonyl-[protein] + AMP + H(+)</text>
        <dbReference type="Rhea" id="RHEA:36847"/>
        <dbReference type="Rhea" id="RHEA-COMP:11060"/>
        <dbReference type="Rhea" id="RHEA-COMP:11061"/>
        <dbReference type="ChEBI" id="CHEBI:15378"/>
        <dbReference type="ChEBI" id="CHEBI:30013"/>
        <dbReference type="ChEBI" id="CHEBI:57692"/>
        <dbReference type="ChEBI" id="CHEBI:74257"/>
        <dbReference type="ChEBI" id="CHEBI:456215"/>
        <dbReference type="EC" id="2.7.1.180"/>
    </reaction>
</comment>
<keyword evidence="6 10" id="KW-0274">FAD</keyword>
<sequence>MKKILTMMMILTLSIILMACDLNGNITSDTQQTTDLNSTEEIFIPSYCDTTRVNGVYKCTKEFFAFDTVISTTFYINGQEDYQIENLYDMVESIILEYDKLFDPYEAFPDMNNIYTINNSQGPIVIDQKLYDAIEYALDNQDIDPNSEELLFNIAYEPVLELWHDARYSEDCQTGLFYDLCPLPSQEDLEADYNTNPDDILLNRDDQSIEFLKDNMGLDLGGFAKGYVSMIIQDALANYDANYILNLGASNVLVAGKNISNPSADTYAIGVTRPDFESLSTSYYGAAIIEDSFSVVSSGSYQRYFKNINDLDDETIYHHIIDPRTNQPGGQALALTIITTNTGQSDILSTAIFLMDFDYALDYVNSVEGLEAIWYFSEDDIRVSENFMDYFVYL</sequence>
<gene>
    <name evidence="11" type="ORF">HF295_04225</name>
</gene>
<keyword evidence="3 10" id="KW-0285">Flavoprotein</keyword>
<feature type="binding site" evidence="9">
    <location>
        <position position="346"/>
    </location>
    <ligand>
        <name>Mg(2+)</name>
        <dbReference type="ChEBI" id="CHEBI:18420"/>
    </ligand>
</feature>
<keyword evidence="10" id="KW-1003">Cell membrane</keyword>
<feature type="signal peptide" evidence="10">
    <location>
        <begin position="1"/>
        <end position="19"/>
    </location>
</feature>
<dbReference type="GO" id="GO:0046872">
    <property type="term" value="F:metal ion binding"/>
    <property type="evidence" value="ECO:0007669"/>
    <property type="project" value="UniProtKB-UniRule"/>
</dbReference>
<dbReference type="Pfam" id="PF02424">
    <property type="entry name" value="ApbE"/>
    <property type="match status" value="1"/>
</dbReference>
<dbReference type="PROSITE" id="PS51257">
    <property type="entry name" value="PROKAR_LIPOPROTEIN"/>
    <property type="match status" value="1"/>
</dbReference>
<dbReference type="AlphaFoldDB" id="A0A7L6N3I5"/>
<keyword evidence="12" id="KW-1185">Reference proteome</keyword>
<feature type="binding site" evidence="9">
    <location>
        <position position="350"/>
    </location>
    <ligand>
        <name>Mg(2+)</name>
        <dbReference type="ChEBI" id="CHEBI:18420"/>
    </ligand>
</feature>
<evidence type="ECO:0000256" key="1">
    <source>
        <dbReference type="ARBA" id="ARBA00011955"/>
    </source>
</evidence>
<proteinExistence type="inferred from homology"/>
<dbReference type="Proteomes" id="UP000512167">
    <property type="component" value="Chromosome"/>
</dbReference>
<dbReference type="PANTHER" id="PTHR30040:SF2">
    <property type="entry name" value="FAD:PROTEIN FMN TRANSFERASE"/>
    <property type="match status" value="1"/>
</dbReference>
<keyword evidence="5 9" id="KW-0479">Metal-binding</keyword>
<evidence type="ECO:0000256" key="9">
    <source>
        <dbReference type="PIRSR" id="PIRSR006268-2"/>
    </source>
</evidence>
<evidence type="ECO:0000313" key="12">
    <source>
        <dbReference type="Proteomes" id="UP000512167"/>
    </source>
</evidence>
<reference evidence="11 12" key="1">
    <citation type="submission" date="2020-04" db="EMBL/GenBank/DDBJ databases">
        <authorList>
            <person name="Zheng R.K."/>
            <person name="Sun C.M."/>
        </authorList>
    </citation>
    <scope>NUCLEOTIDE SEQUENCE [LARGE SCALE GENOMIC DNA]</scope>
    <source>
        <strain evidence="12">zrk29</strain>
    </source>
</reference>
<accession>A0A7L6N3I5</accession>
<comment type="cofactor">
    <cofactor evidence="9">
        <name>Mg(2+)</name>
        <dbReference type="ChEBI" id="CHEBI:18420"/>
    </cofactor>
    <cofactor evidence="9">
        <name>Mn(2+)</name>
        <dbReference type="ChEBI" id="CHEBI:29035"/>
    </cofactor>
    <text evidence="9">Magnesium. Can also use manganese.</text>
</comment>
<dbReference type="InterPro" id="IPR024932">
    <property type="entry name" value="ApbE"/>
</dbReference>
<feature type="chain" id="PRO_5029950840" description="FAD:protein FMN transferase" evidence="10">
    <location>
        <begin position="20"/>
        <end position="394"/>
    </location>
</feature>
<name>A0A7L6N3I5_9MOLU</name>
<dbReference type="SUPFAM" id="SSF143631">
    <property type="entry name" value="ApbE-like"/>
    <property type="match status" value="1"/>
</dbReference>
<dbReference type="InterPro" id="IPR003374">
    <property type="entry name" value="ApbE-like_sf"/>
</dbReference>
<evidence type="ECO:0000256" key="10">
    <source>
        <dbReference type="RuleBase" id="RU363002"/>
    </source>
</evidence>
<comment type="function">
    <text evidence="10">Flavin transferase that catalyzes the transfer of the FMN moiety of FAD and its covalent binding to the hydroxyl group of a threonine residue in a target flavoprotein.</text>
</comment>
<evidence type="ECO:0000256" key="2">
    <source>
        <dbReference type="ARBA" id="ARBA00016337"/>
    </source>
</evidence>
<comment type="similarity">
    <text evidence="10">Belongs to the ApbE family.</text>
</comment>
<dbReference type="GO" id="GO:0005886">
    <property type="term" value="C:plasma membrane"/>
    <property type="evidence" value="ECO:0007669"/>
    <property type="project" value="UniProtKB-SubCell"/>
</dbReference>
<evidence type="ECO:0000256" key="7">
    <source>
        <dbReference type="ARBA" id="ARBA00022842"/>
    </source>
</evidence>
<organism evidence="11 12">
    <name type="scientific">Hujiaoplasma nucleasis</name>
    <dbReference type="NCBI Taxonomy" id="2725268"/>
    <lineage>
        <taxon>Bacteria</taxon>
        <taxon>Bacillati</taxon>
        <taxon>Mycoplasmatota</taxon>
        <taxon>Mollicutes</taxon>
        <taxon>Candidatus Izemoplasmatales</taxon>
        <taxon>Hujiaoplasmataceae</taxon>
        <taxon>Hujiaoplasma</taxon>
    </lineage>
</organism>
<evidence type="ECO:0000256" key="8">
    <source>
        <dbReference type="ARBA" id="ARBA00048540"/>
    </source>
</evidence>
<evidence type="ECO:0000256" key="3">
    <source>
        <dbReference type="ARBA" id="ARBA00022630"/>
    </source>
</evidence>
<keyword evidence="7 9" id="KW-0460">Magnesium</keyword>
<keyword evidence="4 10" id="KW-0808">Transferase</keyword>
<keyword evidence="10" id="KW-0472">Membrane</keyword>
<comment type="subcellular location">
    <subcellularLocation>
        <location evidence="10">Cell inner membrane</location>
        <topology evidence="10">Lipid-anchor</topology>
        <orientation evidence="10">Periplasmic side</orientation>
    </subcellularLocation>
</comment>
<dbReference type="EMBL" id="CP051151">
    <property type="protein sequence ID" value="QLY40111.1"/>
    <property type="molecule type" value="Genomic_DNA"/>
</dbReference>
<dbReference type="PANTHER" id="PTHR30040">
    <property type="entry name" value="THIAMINE BIOSYNTHESIS LIPOPROTEIN APBE"/>
    <property type="match status" value="1"/>
</dbReference>
<feature type="binding site" evidence="9">
    <location>
        <position position="222"/>
    </location>
    <ligand>
        <name>Mg(2+)</name>
        <dbReference type="ChEBI" id="CHEBI:18420"/>
    </ligand>
</feature>
<evidence type="ECO:0000313" key="11">
    <source>
        <dbReference type="EMBL" id="QLY40111.1"/>
    </source>
</evidence>
<dbReference type="EC" id="2.7.1.180" evidence="1 10"/>
<dbReference type="PIRSF" id="PIRSF006268">
    <property type="entry name" value="ApbE"/>
    <property type="match status" value="1"/>
</dbReference>
<keyword evidence="10" id="KW-0732">Signal</keyword>
<dbReference type="KEGG" id="tbk:HF295_04225"/>
<evidence type="ECO:0000256" key="6">
    <source>
        <dbReference type="ARBA" id="ARBA00022827"/>
    </source>
</evidence>
<protein>
    <recommendedName>
        <fullName evidence="2 10">FAD:protein FMN transferase</fullName>
        <ecNumber evidence="1 10">2.7.1.180</ecNumber>
    </recommendedName>
</protein>
<keyword evidence="10" id="KW-0449">Lipoprotein</keyword>
<evidence type="ECO:0000256" key="5">
    <source>
        <dbReference type="ARBA" id="ARBA00022723"/>
    </source>
</evidence>
<dbReference type="RefSeq" id="WP_312030932.1">
    <property type="nucleotide sequence ID" value="NZ_CP051151.1"/>
</dbReference>
<dbReference type="GO" id="GO:0016740">
    <property type="term" value="F:transferase activity"/>
    <property type="evidence" value="ECO:0007669"/>
    <property type="project" value="UniProtKB-UniRule"/>
</dbReference>
<evidence type="ECO:0000256" key="4">
    <source>
        <dbReference type="ARBA" id="ARBA00022679"/>
    </source>
</evidence>